<dbReference type="InterPro" id="IPR036322">
    <property type="entry name" value="WD40_repeat_dom_sf"/>
</dbReference>
<dbReference type="InterPro" id="IPR015943">
    <property type="entry name" value="WD40/YVTN_repeat-like_dom_sf"/>
</dbReference>
<dbReference type="Pfam" id="PF00400">
    <property type="entry name" value="WD40"/>
    <property type="match status" value="5"/>
</dbReference>
<dbReference type="KEGG" id="tsph:KIH39_04130"/>
<reference evidence="4" key="1">
    <citation type="submission" date="2021-05" db="EMBL/GenBank/DDBJ databases">
        <title>Complete genome sequence of the cellulolytic planctomycete Telmatocola sphagniphila SP2T and characterization of the first cellulase from planctomycetes.</title>
        <authorList>
            <person name="Rakitin A.L."/>
            <person name="Beletsky A.V."/>
            <person name="Naumoff D.G."/>
            <person name="Kulichevskaya I.S."/>
            <person name="Mardanov A.V."/>
            <person name="Ravin N.V."/>
            <person name="Dedysh S.N."/>
        </authorList>
    </citation>
    <scope>NUCLEOTIDE SEQUENCE</scope>
    <source>
        <strain evidence="4">SP2T</strain>
    </source>
</reference>
<dbReference type="Gene3D" id="2.130.10.10">
    <property type="entry name" value="YVTN repeat-like/Quinoprotein amine dehydrogenase"/>
    <property type="match status" value="2"/>
</dbReference>
<protein>
    <submittedName>
        <fullName evidence="4">WD40 repeat domain-containing protein</fullName>
    </submittedName>
</protein>
<keyword evidence="5" id="KW-1185">Reference proteome</keyword>
<dbReference type="Proteomes" id="UP000676194">
    <property type="component" value="Chromosome"/>
</dbReference>
<proteinExistence type="predicted"/>
<dbReference type="PROSITE" id="PS50082">
    <property type="entry name" value="WD_REPEATS_2"/>
    <property type="match status" value="5"/>
</dbReference>
<dbReference type="PANTHER" id="PTHR19848">
    <property type="entry name" value="WD40 REPEAT PROTEIN"/>
    <property type="match status" value="1"/>
</dbReference>
<feature type="repeat" description="WD" evidence="3">
    <location>
        <begin position="12"/>
        <end position="53"/>
    </location>
</feature>
<dbReference type="PANTHER" id="PTHR19848:SF8">
    <property type="entry name" value="F-BOX AND WD REPEAT DOMAIN CONTAINING 7"/>
    <property type="match status" value="1"/>
</dbReference>
<keyword evidence="1 3" id="KW-0853">WD repeat</keyword>
<dbReference type="AlphaFoldDB" id="A0A8E6EYW5"/>
<organism evidence="4 5">
    <name type="scientific">Telmatocola sphagniphila</name>
    <dbReference type="NCBI Taxonomy" id="1123043"/>
    <lineage>
        <taxon>Bacteria</taxon>
        <taxon>Pseudomonadati</taxon>
        <taxon>Planctomycetota</taxon>
        <taxon>Planctomycetia</taxon>
        <taxon>Gemmatales</taxon>
        <taxon>Gemmataceae</taxon>
    </lineage>
</organism>
<dbReference type="SMART" id="SM00320">
    <property type="entry name" value="WD40"/>
    <property type="match status" value="6"/>
</dbReference>
<feature type="repeat" description="WD" evidence="3">
    <location>
        <begin position="105"/>
        <end position="146"/>
    </location>
</feature>
<dbReference type="InterPro" id="IPR001680">
    <property type="entry name" value="WD40_rpt"/>
</dbReference>
<name>A0A8E6EYW5_9BACT</name>
<feature type="repeat" description="WD" evidence="3">
    <location>
        <begin position="151"/>
        <end position="192"/>
    </location>
</feature>
<evidence type="ECO:0000256" key="1">
    <source>
        <dbReference type="ARBA" id="ARBA00022574"/>
    </source>
</evidence>
<evidence type="ECO:0000256" key="2">
    <source>
        <dbReference type="ARBA" id="ARBA00022737"/>
    </source>
</evidence>
<sequence>MEFPPLEVKKSLAGQAEDVTGLALHPREKWLFSSSFDRTVVQWNRETGEKLRTFGTPGSRQAGLLSLSLSPDGSLFATTSMDNSAKIWELNPVKATRSEQTAIKSFGHPNTVFASNWHPEGKQLATCCHDGLLRIWNVEKGQTLRTINAHNQPKPSPIYSIRWTSDGRQLLSSSLDKSLKLFDAGDGKLIREFRPFDEKNNPLGHWDQVLCSELSADGKWLLSGSADRSINIWNFAEAKVAHRLAHPEFKNQSHPNAIYALKLTPDNKYLVAVGPGKKSHGYLSIWELASAKFLYGSELPQGNANTVAEEPQNKSLWVGFASMDAKIPHGELVRFAWPLK</sequence>
<accession>A0A8E6EYW5</accession>
<gene>
    <name evidence="4" type="ORF">KIH39_04130</name>
</gene>
<dbReference type="SUPFAM" id="SSF50978">
    <property type="entry name" value="WD40 repeat-like"/>
    <property type="match status" value="1"/>
</dbReference>
<feature type="repeat" description="WD" evidence="3">
    <location>
        <begin position="202"/>
        <end position="243"/>
    </location>
</feature>
<dbReference type="PROSITE" id="PS50294">
    <property type="entry name" value="WD_REPEATS_REGION"/>
    <property type="match status" value="3"/>
</dbReference>
<feature type="repeat" description="WD" evidence="3">
    <location>
        <begin position="57"/>
        <end position="98"/>
    </location>
</feature>
<evidence type="ECO:0000256" key="3">
    <source>
        <dbReference type="PROSITE-ProRule" id="PRU00221"/>
    </source>
</evidence>
<evidence type="ECO:0000313" key="5">
    <source>
        <dbReference type="Proteomes" id="UP000676194"/>
    </source>
</evidence>
<dbReference type="EMBL" id="CP074694">
    <property type="protein sequence ID" value="QVL33113.1"/>
    <property type="molecule type" value="Genomic_DNA"/>
</dbReference>
<dbReference type="CDD" id="cd00200">
    <property type="entry name" value="WD40"/>
    <property type="match status" value="1"/>
</dbReference>
<dbReference type="PROSITE" id="PS00678">
    <property type="entry name" value="WD_REPEATS_1"/>
    <property type="match status" value="1"/>
</dbReference>
<keyword evidence="2" id="KW-0677">Repeat</keyword>
<dbReference type="RefSeq" id="WP_213498003.1">
    <property type="nucleotide sequence ID" value="NZ_CP074694.1"/>
</dbReference>
<evidence type="ECO:0000313" key="4">
    <source>
        <dbReference type="EMBL" id="QVL33113.1"/>
    </source>
</evidence>
<dbReference type="InterPro" id="IPR019775">
    <property type="entry name" value="WD40_repeat_CS"/>
</dbReference>